<evidence type="ECO:0000256" key="1">
    <source>
        <dbReference type="ARBA" id="ARBA00001946"/>
    </source>
</evidence>
<dbReference type="STRING" id="136857.CTEST_09235"/>
<dbReference type="PANTHER" id="PTHR43046:SF16">
    <property type="entry name" value="ADP-RIBOSE PYROPHOSPHATASE YJHB-RELATED"/>
    <property type="match status" value="1"/>
</dbReference>
<comment type="cofactor">
    <cofactor evidence="1">
        <name>Mg(2+)</name>
        <dbReference type="ChEBI" id="CHEBI:18420"/>
    </cofactor>
</comment>
<dbReference type="GO" id="GO:0016787">
    <property type="term" value="F:hydrolase activity"/>
    <property type="evidence" value="ECO:0007669"/>
    <property type="project" value="UniProtKB-KW"/>
</dbReference>
<dbReference type="Gene3D" id="3.90.79.10">
    <property type="entry name" value="Nucleoside Triphosphate Pyrophosphohydrolase"/>
    <property type="match status" value="1"/>
</dbReference>
<keyword evidence="5" id="KW-1185">Reference proteome</keyword>
<dbReference type="Pfam" id="PF00293">
    <property type="entry name" value="NUDIX"/>
    <property type="match status" value="1"/>
</dbReference>
<dbReference type="KEGG" id="cted:CTEST_09235"/>
<dbReference type="SUPFAM" id="SSF55811">
    <property type="entry name" value="Nudix"/>
    <property type="match status" value="1"/>
</dbReference>
<organism evidence="4 5">
    <name type="scientific">Corynebacterium testudinoris</name>
    <dbReference type="NCBI Taxonomy" id="136857"/>
    <lineage>
        <taxon>Bacteria</taxon>
        <taxon>Bacillati</taxon>
        <taxon>Actinomycetota</taxon>
        <taxon>Actinomycetes</taxon>
        <taxon>Mycobacteriales</taxon>
        <taxon>Corynebacteriaceae</taxon>
        <taxon>Corynebacterium</taxon>
    </lineage>
</organism>
<dbReference type="OrthoDB" id="9814308at2"/>
<evidence type="ECO:0000259" key="3">
    <source>
        <dbReference type="PROSITE" id="PS51462"/>
    </source>
</evidence>
<dbReference type="InterPro" id="IPR000086">
    <property type="entry name" value="NUDIX_hydrolase_dom"/>
</dbReference>
<protein>
    <submittedName>
        <fullName evidence="4">ADP-ribose pyrophosphatase</fullName>
    </submittedName>
</protein>
<evidence type="ECO:0000256" key="2">
    <source>
        <dbReference type="ARBA" id="ARBA00022801"/>
    </source>
</evidence>
<dbReference type="Proteomes" id="UP000035540">
    <property type="component" value="Chromosome"/>
</dbReference>
<proteinExistence type="predicted"/>
<evidence type="ECO:0000313" key="5">
    <source>
        <dbReference type="Proteomes" id="UP000035540"/>
    </source>
</evidence>
<reference evidence="5" key="2">
    <citation type="submission" date="2015-05" db="EMBL/GenBank/DDBJ databases">
        <title>Complete genome sequence of Corynebacterium testudinoris DSM 44614, recovered from necrotic lesions in the mouth of a tortoise.</title>
        <authorList>
            <person name="Ruckert C."/>
            <person name="Albersmeier A."/>
            <person name="Winkler A."/>
            <person name="Tauch A."/>
        </authorList>
    </citation>
    <scope>NUCLEOTIDE SEQUENCE [LARGE SCALE GENOMIC DNA]</scope>
    <source>
        <strain evidence="5">DSM 44614</strain>
    </source>
</reference>
<feature type="domain" description="Nudix hydrolase" evidence="3">
    <location>
        <begin position="19"/>
        <end position="159"/>
    </location>
</feature>
<dbReference type="CDD" id="cd18879">
    <property type="entry name" value="NUDIX_Hydrolase"/>
    <property type="match status" value="1"/>
</dbReference>
<name>A0A0G3H7B0_9CORY</name>
<evidence type="ECO:0000313" key="4">
    <source>
        <dbReference type="EMBL" id="AKK09276.1"/>
    </source>
</evidence>
<dbReference type="PROSITE" id="PS51462">
    <property type="entry name" value="NUDIX"/>
    <property type="match status" value="1"/>
</dbReference>
<reference evidence="4 5" key="1">
    <citation type="journal article" date="2015" name="Genome Announc.">
        <title>Complete Genome Sequence of the Type Strain Corynebacterium testudinoris DSM 44614, Recovered from Necrotic Lesions in the Mouth of a Tortoise.</title>
        <authorList>
            <person name="Ruckert C."/>
            <person name="Kriete M."/>
            <person name="Jaenicke S."/>
            <person name="Winkler A."/>
            <person name="Tauch A."/>
        </authorList>
    </citation>
    <scope>NUCLEOTIDE SEQUENCE [LARGE SCALE GENOMIC DNA]</scope>
    <source>
        <strain evidence="4 5">DSM 44614</strain>
    </source>
</reference>
<accession>A0A0G3H7B0</accession>
<dbReference type="PANTHER" id="PTHR43046">
    <property type="entry name" value="GDP-MANNOSE MANNOSYL HYDROLASE"/>
    <property type="match status" value="1"/>
</dbReference>
<keyword evidence="2" id="KW-0378">Hydrolase</keyword>
<dbReference type="InterPro" id="IPR015797">
    <property type="entry name" value="NUDIX_hydrolase-like_dom_sf"/>
</dbReference>
<dbReference type="EMBL" id="CP011545">
    <property type="protein sequence ID" value="AKK09276.1"/>
    <property type="molecule type" value="Genomic_DNA"/>
</dbReference>
<dbReference type="AlphaFoldDB" id="A0A0G3H7B0"/>
<gene>
    <name evidence="4" type="ORF">CTEST_09235</name>
</gene>
<sequence>MPTPDFILALREKVGHDHLWLPGVTAIVLRDVPPGAPLWAVPEVLLVKRADDGRWTPVCGICEPGEDPSETALREVKEETLIESRVEALLGVGQVGPVTYPNGDVTSYMDTCLRLSPVGDAEPRVGDEESTDVGWFEVSRLPQSITPRFRLNIADAVAQLKHPAGFRPRVGYRKRDR</sequence>
<dbReference type="RefSeq" id="WP_047253479.1">
    <property type="nucleotide sequence ID" value="NZ_CP011545.1"/>
</dbReference>
<dbReference type="PATRIC" id="fig|136857.5.peg.1836"/>